<evidence type="ECO:0000313" key="3">
    <source>
        <dbReference type="Proteomes" id="UP000604046"/>
    </source>
</evidence>
<accession>A0A812U0Q3</accession>
<dbReference type="AlphaFoldDB" id="A0A812U0Q3"/>
<name>A0A812U0Q3_9DINO</name>
<feature type="region of interest" description="Disordered" evidence="1">
    <location>
        <begin position="97"/>
        <end position="133"/>
    </location>
</feature>
<dbReference type="EMBL" id="CAJNDS010002620">
    <property type="protein sequence ID" value="CAE7547300.1"/>
    <property type="molecule type" value="Genomic_DNA"/>
</dbReference>
<protein>
    <submittedName>
        <fullName evidence="2">Lig protein</fullName>
    </submittedName>
</protein>
<gene>
    <name evidence="2" type="primary">lig</name>
    <name evidence="2" type="ORF">SNAT2548_LOCUS30715</name>
</gene>
<feature type="region of interest" description="Disordered" evidence="1">
    <location>
        <begin position="34"/>
        <end position="54"/>
    </location>
</feature>
<proteinExistence type="predicted"/>
<organism evidence="2 3">
    <name type="scientific">Symbiodinium natans</name>
    <dbReference type="NCBI Taxonomy" id="878477"/>
    <lineage>
        <taxon>Eukaryota</taxon>
        <taxon>Sar</taxon>
        <taxon>Alveolata</taxon>
        <taxon>Dinophyceae</taxon>
        <taxon>Suessiales</taxon>
        <taxon>Symbiodiniaceae</taxon>
        <taxon>Symbiodinium</taxon>
    </lineage>
</organism>
<sequence>MPWAVVYYRPCISKWRHADFAQASLCCCWERQKPPEDLRPPRPPARAGPAHLEPLASAAADDIDDDEEIDVRLCARNTFLQYRPVANCEMRSRRVPKSMRPCRKTERVNGMAAGNMGENAGDHPPIDDAYEPF</sequence>
<reference evidence="2" key="1">
    <citation type="submission" date="2021-02" db="EMBL/GenBank/DDBJ databases">
        <authorList>
            <person name="Dougan E. K."/>
            <person name="Rhodes N."/>
            <person name="Thang M."/>
            <person name="Chan C."/>
        </authorList>
    </citation>
    <scope>NUCLEOTIDE SEQUENCE</scope>
</reference>
<evidence type="ECO:0000256" key="1">
    <source>
        <dbReference type="SAM" id="MobiDB-lite"/>
    </source>
</evidence>
<feature type="compositionally biased region" description="Low complexity" evidence="1">
    <location>
        <begin position="109"/>
        <end position="119"/>
    </location>
</feature>
<keyword evidence="3" id="KW-1185">Reference proteome</keyword>
<evidence type="ECO:0000313" key="2">
    <source>
        <dbReference type="EMBL" id="CAE7547300.1"/>
    </source>
</evidence>
<comment type="caution">
    <text evidence="2">The sequence shown here is derived from an EMBL/GenBank/DDBJ whole genome shotgun (WGS) entry which is preliminary data.</text>
</comment>
<dbReference type="Proteomes" id="UP000604046">
    <property type="component" value="Unassembled WGS sequence"/>
</dbReference>